<keyword evidence="2" id="KW-1185">Reference proteome</keyword>
<dbReference type="Gene3D" id="1.10.287.1060">
    <property type="entry name" value="ESAT-6-like"/>
    <property type="match status" value="1"/>
</dbReference>
<reference evidence="1" key="1">
    <citation type="submission" date="2022-12" db="EMBL/GenBank/DDBJ databases">
        <title>New Phytohabitans aurantiacus sp. RD004123 nov., an actinomycete isolated from soil.</title>
        <authorList>
            <person name="Triningsih D.W."/>
            <person name="Harunari E."/>
            <person name="Igarashi Y."/>
        </authorList>
    </citation>
    <scope>NUCLEOTIDE SEQUENCE</scope>
    <source>
        <strain evidence="1">RD004123</strain>
    </source>
</reference>
<organism evidence="1 2">
    <name type="scientific">Phytohabitans aurantiacus</name>
    <dbReference type="NCBI Taxonomy" id="3016789"/>
    <lineage>
        <taxon>Bacteria</taxon>
        <taxon>Bacillati</taxon>
        <taxon>Actinomycetota</taxon>
        <taxon>Actinomycetes</taxon>
        <taxon>Micromonosporales</taxon>
        <taxon>Micromonosporaceae</taxon>
    </lineage>
</organism>
<protein>
    <recommendedName>
        <fullName evidence="3">ESX-1 secretion-associated protein</fullName>
    </recommendedName>
</protein>
<dbReference type="EMBL" id="BSDI01000025">
    <property type="protein sequence ID" value="GLH99594.1"/>
    <property type="molecule type" value="Genomic_DNA"/>
</dbReference>
<sequence>MYDAGVRIFGVVEQLRATATTMSNQLTAELNDATFAGAASNAFGKSDQDGVHGLLKSDMTALNNALNTLCNKVSESVQEYTGKDLEAEQAVSRSGAQGGQARAALNWAGA</sequence>
<gene>
    <name evidence="1" type="ORF">Pa4123_48700</name>
</gene>
<evidence type="ECO:0008006" key="3">
    <source>
        <dbReference type="Google" id="ProtNLM"/>
    </source>
</evidence>
<evidence type="ECO:0000313" key="2">
    <source>
        <dbReference type="Proteomes" id="UP001144280"/>
    </source>
</evidence>
<dbReference type="Proteomes" id="UP001144280">
    <property type="component" value="Unassembled WGS sequence"/>
</dbReference>
<comment type="caution">
    <text evidence="1">The sequence shown here is derived from an EMBL/GenBank/DDBJ whole genome shotgun (WGS) entry which is preliminary data.</text>
</comment>
<accession>A0ABQ5QYU1</accession>
<name>A0ABQ5QYU1_9ACTN</name>
<evidence type="ECO:0000313" key="1">
    <source>
        <dbReference type="EMBL" id="GLH99594.1"/>
    </source>
</evidence>
<proteinExistence type="predicted"/>